<protein>
    <submittedName>
        <fullName evidence="1">Uncharacterized protein</fullName>
    </submittedName>
</protein>
<dbReference type="Proteomes" id="UP001161580">
    <property type="component" value="Unassembled WGS sequence"/>
</dbReference>
<dbReference type="AlphaFoldDB" id="A0AAE3QIQ5"/>
<evidence type="ECO:0000313" key="1">
    <source>
        <dbReference type="EMBL" id="MDI7923823.1"/>
    </source>
</evidence>
<keyword evidence="2" id="KW-1185">Reference proteome</keyword>
<dbReference type="EMBL" id="JALDYZ010000010">
    <property type="protein sequence ID" value="MDI7923823.1"/>
    <property type="molecule type" value="Genomic_DNA"/>
</dbReference>
<dbReference type="RefSeq" id="WP_311787022.1">
    <property type="nucleotide sequence ID" value="NZ_JALDYY010000007.1"/>
</dbReference>
<evidence type="ECO:0000313" key="2">
    <source>
        <dbReference type="Proteomes" id="UP001161580"/>
    </source>
</evidence>
<name>A0AAE3QIQ5_9HYPH</name>
<gene>
    <name evidence="1" type="ORF">MRS75_17255</name>
</gene>
<comment type="caution">
    <text evidence="1">The sequence shown here is derived from an EMBL/GenBank/DDBJ whole genome shotgun (WGS) entry which is preliminary data.</text>
</comment>
<reference evidence="1" key="1">
    <citation type="submission" date="2022-03" db="EMBL/GenBank/DDBJ databases">
        <title>Fererhizobium litorale gen. nov., sp. nov., isolated from sandy sediments of the Sea of Japan seashore.</title>
        <authorList>
            <person name="Romanenko L."/>
            <person name="Kurilenko V."/>
            <person name="Otstavnykh N."/>
            <person name="Svetashev V."/>
            <person name="Tekutyeva L."/>
            <person name="Isaeva M."/>
            <person name="Mikhailov V."/>
        </authorList>
    </citation>
    <scope>NUCLEOTIDE SEQUENCE</scope>
    <source>
        <strain evidence="1">KMM 9576</strain>
    </source>
</reference>
<proteinExistence type="predicted"/>
<accession>A0AAE3QIQ5</accession>
<organism evidence="1 2">
    <name type="scientific">Ferirhizobium litorale</name>
    <dbReference type="NCBI Taxonomy" id="2927786"/>
    <lineage>
        <taxon>Bacteria</taxon>
        <taxon>Pseudomonadati</taxon>
        <taxon>Pseudomonadota</taxon>
        <taxon>Alphaproteobacteria</taxon>
        <taxon>Hyphomicrobiales</taxon>
        <taxon>Rhizobiaceae</taxon>
        <taxon>Ferirhizobium</taxon>
    </lineage>
</organism>
<sequence>MEAPLTVEEDYSLTPAWSVELPPLQDARRTFRNVSEIDRVVARDAR</sequence>